<name>A0A249XXP6_9CAUD</name>
<dbReference type="GO" id="GO:0008745">
    <property type="term" value="F:N-acetylmuramoyl-L-alanine amidase activity"/>
    <property type="evidence" value="ECO:0007669"/>
    <property type="project" value="UniProtKB-EC"/>
</dbReference>
<evidence type="ECO:0000256" key="1">
    <source>
        <dbReference type="ARBA" id="ARBA00001561"/>
    </source>
</evidence>
<dbReference type="InterPro" id="IPR002502">
    <property type="entry name" value="Amidase_domain"/>
</dbReference>
<dbReference type="PANTHER" id="PTHR30417:SF1">
    <property type="entry name" value="N-ACETYLMURAMOYL-L-ALANINE AMIDASE AMID"/>
    <property type="match status" value="1"/>
</dbReference>
<comment type="catalytic activity">
    <reaction evidence="1">
        <text>Hydrolyzes the link between N-acetylmuramoyl residues and L-amino acid residues in certain cell-wall glycopeptides.</text>
        <dbReference type="EC" id="3.5.1.28"/>
    </reaction>
</comment>
<evidence type="ECO:0000259" key="7">
    <source>
        <dbReference type="SMART" id="SM00644"/>
    </source>
</evidence>
<dbReference type="Pfam" id="PF01510">
    <property type="entry name" value="Amidase_2"/>
    <property type="match status" value="1"/>
</dbReference>
<dbReference type="GO" id="GO:0001897">
    <property type="term" value="P:symbiont-mediated cytolysis of host cell"/>
    <property type="evidence" value="ECO:0007669"/>
    <property type="project" value="UniProtKB-ARBA"/>
</dbReference>
<keyword evidence="3" id="KW-0929">Antimicrobial</keyword>
<accession>A0A249XXP6</accession>
<dbReference type="GO" id="GO:0042742">
    <property type="term" value="P:defense response to bacterium"/>
    <property type="evidence" value="ECO:0007669"/>
    <property type="project" value="UniProtKB-KW"/>
</dbReference>
<dbReference type="Proteomes" id="UP000260005">
    <property type="component" value="Segment"/>
</dbReference>
<dbReference type="GO" id="GO:0009254">
    <property type="term" value="P:peptidoglycan turnover"/>
    <property type="evidence" value="ECO:0007669"/>
    <property type="project" value="TreeGrafter"/>
</dbReference>
<keyword evidence="5" id="KW-0378">Hydrolase</keyword>
<dbReference type="PANTHER" id="PTHR30417">
    <property type="entry name" value="N-ACETYLMURAMOYL-L-ALANINE AMIDASE AMID"/>
    <property type="match status" value="1"/>
</dbReference>
<evidence type="ECO:0000256" key="5">
    <source>
        <dbReference type="ARBA" id="ARBA00022801"/>
    </source>
</evidence>
<dbReference type="SMART" id="SM00644">
    <property type="entry name" value="Ami_2"/>
    <property type="match status" value="1"/>
</dbReference>
<dbReference type="GO" id="GO:0009253">
    <property type="term" value="P:peptidoglycan catabolic process"/>
    <property type="evidence" value="ECO:0007669"/>
    <property type="project" value="InterPro"/>
</dbReference>
<dbReference type="GO" id="GO:0071555">
    <property type="term" value="P:cell wall organization"/>
    <property type="evidence" value="ECO:0007669"/>
    <property type="project" value="UniProtKB-KW"/>
</dbReference>
<evidence type="ECO:0000256" key="2">
    <source>
        <dbReference type="ARBA" id="ARBA00011901"/>
    </source>
</evidence>
<dbReference type="EC" id="3.5.1.28" evidence="2"/>
<evidence type="ECO:0000313" key="9">
    <source>
        <dbReference type="Proteomes" id="UP000260005"/>
    </source>
</evidence>
<keyword evidence="9" id="KW-1185">Reference proteome</keyword>
<feature type="domain" description="N-acetylmuramoyl-L-alanine amidase" evidence="7">
    <location>
        <begin position="6"/>
        <end position="145"/>
    </location>
</feature>
<dbReference type="InterPro" id="IPR051206">
    <property type="entry name" value="NAMLAA_amidase_2"/>
</dbReference>
<proteinExistence type="predicted"/>
<evidence type="ECO:0000256" key="4">
    <source>
        <dbReference type="ARBA" id="ARBA00022638"/>
    </source>
</evidence>
<keyword evidence="4" id="KW-0081">Bacteriolytic enzyme</keyword>
<dbReference type="CDD" id="cd06583">
    <property type="entry name" value="PGRP"/>
    <property type="match status" value="1"/>
</dbReference>
<keyword evidence="6" id="KW-0961">Cell wall biogenesis/degradation</keyword>
<dbReference type="EMBL" id="MF001358">
    <property type="protein sequence ID" value="ASZ76722.1"/>
    <property type="molecule type" value="Genomic_DNA"/>
</dbReference>
<dbReference type="SUPFAM" id="SSF55846">
    <property type="entry name" value="N-acetylmuramoyl-L-alanine amidase-like"/>
    <property type="match status" value="1"/>
</dbReference>
<evidence type="ECO:0000313" key="8">
    <source>
        <dbReference type="EMBL" id="ASZ76722.1"/>
    </source>
</evidence>
<dbReference type="Gene3D" id="3.40.80.10">
    <property type="entry name" value="Peptidoglycan recognition protein-like"/>
    <property type="match status" value="1"/>
</dbReference>
<organism evidence="8 9">
    <name type="scientific">Enterococcus phage EF1</name>
    <dbReference type="NCBI Taxonomy" id="2025813"/>
    <lineage>
        <taxon>Viruses</taxon>
        <taxon>Duplodnaviria</taxon>
        <taxon>Heunggongvirae</taxon>
        <taxon>Uroviricota</taxon>
        <taxon>Caudoviricetes</taxon>
    </lineage>
</organism>
<sequence length="408" mass="45490">MTRFYKGIAGRRGANPSGVVIHNDAGSVYANAAFYRGWLPSHDAENGFAHYYVASDGTFQAEDEMNMAWHTANSTGNAYYIGIEACQSMGPENIFRQNEENSIKLAAQILKRYGLQPNRNTVKLHKQFSPTSCPHRSVALHGDGYVMQDYFIARIKSYMGSKPAPAPAPAPSTGTRKYNIDLVNMNSKAFQIKGWFTPAKATKGQDIWVYIMKKGGPEIARFKAKKIQRPDVQKAVSNPNGADVGFQVDALTPEGVLGKDFDLLLRYNNDNKEEIRTKEHWKAPALINEGYLDKVAGDAKGVTFAGWHLNTRQKDGFKHYLFVTDAKTGKEYVRFDITGGSYLASPDITKKYGPEIAQRGNCRFHNWCALAANHPARGKTVNIISRYAPAKEIDTKTSTDKLWGTYRL</sequence>
<evidence type="ECO:0000256" key="6">
    <source>
        <dbReference type="ARBA" id="ARBA00023316"/>
    </source>
</evidence>
<reference evidence="8 9" key="1">
    <citation type="submission" date="2017-04" db="EMBL/GenBank/DDBJ databases">
        <title>Complete Genome Sequence of Lytic Bacteriophage EF1 Infecting Enterococcus faecalis Isolates.</title>
        <authorList>
            <person name="Kim D."/>
            <person name="Kim Y.J."/>
            <person name="Han B.K."/>
            <person name="Kim H."/>
        </authorList>
    </citation>
    <scope>NUCLEOTIDE SEQUENCE [LARGE SCALE GENOMIC DNA]</scope>
</reference>
<evidence type="ECO:0000256" key="3">
    <source>
        <dbReference type="ARBA" id="ARBA00022529"/>
    </source>
</evidence>
<dbReference type="InterPro" id="IPR036505">
    <property type="entry name" value="Amidase/PGRP_sf"/>
</dbReference>
<protein>
    <recommendedName>
        <fullName evidence="2">N-acetylmuramoyl-L-alanine amidase</fullName>
        <ecNumber evidence="2">3.5.1.28</ecNumber>
    </recommendedName>
</protein>